<evidence type="ECO:0008006" key="4">
    <source>
        <dbReference type="Google" id="ProtNLM"/>
    </source>
</evidence>
<comment type="caution">
    <text evidence="2">The sequence shown here is derived from an EMBL/GenBank/DDBJ whole genome shotgun (WGS) entry which is preliminary data.</text>
</comment>
<dbReference type="EMBL" id="JAHLQK010000011">
    <property type="protein sequence ID" value="MBU5678242.1"/>
    <property type="molecule type" value="Genomic_DNA"/>
</dbReference>
<dbReference type="RefSeq" id="WP_216419647.1">
    <property type="nucleotide sequence ID" value="NZ_JAHLQK010000011.1"/>
</dbReference>
<proteinExistence type="predicted"/>
<dbReference type="Proteomes" id="UP000779508">
    <property type="component" value="Unassembled WGS sequence"/>
</dbReference>
<feature type="transmembrane region" description="Helical" evidence="1">
    <location>
        <begin position="6"/>
        <end position="25"/>
    </location>
</feature>
<keyword evidence="1" id="KW-0812">Transmembrane</keyword>
<evidence type="ECO:0000313" key="2">
    <source>
        <dbReference type="EMBL" id="MBU5678242.1"/>
    </source>
</evidence>
<keyword evidence="1" id="KW-1133">Transmembrane helix</keyword>
<gene>
    <name evidence="2" type="ORF">KQI88_17680</name>
</gene>
<protein>
    <recommendedName>
        <fullName evidence="4">Spiroplasmavirus-related protein</fullName>
    </recommendedName>
</protein>
<keyword evidence="1" id="KW-0472">Membrane</keyword>
<sequence>MDYINFVWGMLVTLIILIVFINFWMKIANYIGEKFKIFFMSLLKKIRRHK</sequence>
<evidence type="ECO:0000256" key="1">
    <source>
        <dbReference type="SAM" id="Phobius"/>
    </source>
</evidence>
<keyword evidence="3" id="KW-1185">Reference proteome</keyword>
<name>A0ABS6G950_9FIRM</name>
<organism evidence="2 3">
    <name type="scientific">Alkaliphilus flagellatus</name>
    <dbReference type="NCBI Taxonomy" id="2841507"/>
    <lineage>
        <taxon>Bacteria</taxon>
        <taxon>Bacillati</taxon>
        <taxon>Bacillota</taxon>
        <taxon>Clostridia</taxon>
        <taxon>Peptostreptococcales</taxon>
        <taxon>Natronincolaceae</taxon>
        <taxon>Alkaliphilus</taxon>
    </lineage>
</organism>
<reference evidence="2 3" key="1">
    <citation type="submission" date="2021-06" db="EMBL/GenBank/DDBJ databases">
        <authorList>
            <person name="Sun Q."/>
            <person name="Li D."/>
        </authorList>
    </citation>
    <scope>NUCLEOTIDE SEQUENCE [LARGE SCALE GENOMIC DNA]</scope>
    <source>
        <strain evidence="2 3">MSJ-5</strain>
    </source>
</reference>
<accession>A0ABS6G950</accession>
<evidence type="ECO:0000313" key="3">
    <source>
        <dbReference type="Proteomes" id="UP000779508"/>
    </source>
</evidence>